<evidence type="ECO:0000256" key="1">
    <source>
        <dbReference type="SAM" id="MobiDB-lite"/>
    </source>
</evidence>
<name>A0A916Y7Z5_9MICO</name>
<feature type="domain" description="Depolymerase 2 capsule K5-specific C-terminal" evidence="2">
    <location>
        <begin position="648"/>
        <end position="736"/>
    </location>
</feature>
<gene>
    <name evidence="3" type="ORF">GCM10010915_11730</name>
</gene>
<reference evidence="3" key="1">
    <citation type="journal article" date="2014" name="Int. J. Syst. Evol. Microbiol.">
        <title>Complete genome sequence of Corynebacterium casei LMG S-19264T (=DSM 44701T), isolated from a smear-ripened cheese.</title>
        <authorList>
            <consortium name="US DOE Joint Genome Institute (JGI-PGF)"/>
            <person name="Walter F."/>
            <person name="Albersmeier A."/>
            <person name="Kalinowski J."/>
            <person name="Ruckert C."/>
        </authorList>
    </citation>
    <scope>NUCLEOTIDE SEQUENCE</scope>
    <source>
        <strain evidence="3">CGMCC 1.15152</strain>
    </source>
</reference>
<dbReference type="InterPro" id="IPR057996">
    <property type="entry name" value="K52_C"/>
</dbReference>
<dbReference type="EMBL" id="BMHO01000001">
    <property type="protein sequence ID" value="GGD32993.1"/>
    <property type="molecule type" value="Genomic_DNA"/>
</dbReference>
<sequence>MDSMSVRFIPLANINGKDGAQGPQGPAGTFTSASGHTLPAGSQATVETSGSPTAKHLEIGVPRGLPGLNAVPTDEAMAVLVGAMDTLTGNALENRFVPKNSLVFNAADHGVVGDGTADDTATMQALIDQVPDGSTIVAPPGAVYRSAGWSVKGRTLDIDLSNAHLVKTDPDNEIFRAEGSFDAPVSVGGVITNQRYSRLVVADTDGFNAGDIVKVFSNDEIRDSRPRNETEKSWQGEFAVVANIDGTEVHVSPPLLDTYSTNIRVARIQNHRVSFRFGTADYDGNPGTEFTRRMFRYSALNGSYIAGHVVRGPGTAFSDHSCVYTVADLRVENLPAADGYGVTCGGSSWGDYRIVANRLRHAFTDDTAGRAATGQTDPAVFGRAMYCKITGSSARATAVPWDTHHGGYGHHFYDITATGTDARWLFRIRGRAHTLSDCIAIGAESGFGVMAEAGLGGQGTSYQHRFVNCATYRVGQPFNVAKDTLDDPAFDSVVIEGGYFEFFRQGPVIEYGYVRMVDPVLVFTEGPYEYDGIAFFNIVNGRLRGSCTLDATKLGPDEAPNFVFRGSTGPAGTNQIDVDVKLNLSDSARHQMQAVVQWNSMDGQVRAHLLGNHSMLPWWNLTRDASRQSVILTNSLGPGTAPTTAFRSITASGGSMIQMRSGDAVVTCRLNSSGSVTTAGIEPGAFSGQRLDLYAVGGSVTIPSGGAANTSLRGGDVTLQARESMSLVWDSVSAIWLQLS</sequence>
<dbReference type="InterPro" id="IPR012334">
    <property type="entry name" value="Pectin_lyas_fold"/>
</dbReference>
<dbReference type="SUPFAM" id="SSF51126">
    <property type="entry name" value="Pectin lyase-like"/>
    <property type="match status" value="1"/>
</dbReference>
<protein>
    <recommendedName>
        <fullName evidence="2">Depolymerase 2 capsule K5-specific C-terminal domain-containing protein</fullName>
    </recommendedName>
</protein>
<dbReference type="Proteomes" id="UP000633205">
    <property type="component" value="Unassembled WGS sequence"/>
</dbReference>
<dbReference type="AlphaFoldDB" id="A0A916Y7Z5"/>
<reference evidence="3" key="2">
    <citation type="submission" date="2020-09" db="EMBL/GenBank/DDBJ databases">
        <authorList>
            <person name="Sun Q."/>
            <person name="Zhou Y."/>
        </authorList>
    </citation>
    <scope>NUCLEOTIDE SEQUENCE</scope>
    <source>
        <strain evidence="3">CGMCC 1.15152</strain>
    </source>
</reference>
<comment type="caution">
    <text evidence="3">The sequence shown here is derived from an EMBL/GenBank/DDBJ whole genome shotgun (WGS) entry which is preliminary data.</text>
</comment>
<keyword evidence="4" id="KW-1185">Reference proteome</keyword>
<dbReference type="Pfam" id="PF25692">
    <property type="entry name" value="Phage_depo_C"/>
    <property type="match status" value="1"/>
</dbReference>
<proteinExistence type="predicted"/>
<dbReference type="InterPro" id="IPR011050">
    <property type="entry name" value="Pectin_lyase_fold/virulence"/>
</dbReference>
<evidence type="ECO:0000259" key="2">
    <source>
        <dbReference type="Pfam" id="PF25692"/>
    </source>
</evidence>
<evidence type="ECO:0000313" key="4">
    <source>
        <dbReference type="Proteomes" id="UP000633205"/>
    </source>
</evidence>
<organism evidence="3 4">
    <name type="scientific">Microbacterium faecale</name>
    <dbReference type="NCBI Taxonomy" id="1804630"/>
    <lineage>
        <taxon>Bacteria</taxon>
        <taxon>Bacillati</taxon>
        <taxon>Actinomycetota</taxon>
        <taxon>Actinomycetes</taxon>
        <taxon>Micrococcales</taxon>
        <taxon>Microbacteriaceae</taxon>
        <taxon>Microbacterium</taxon>
    </lineage>
</organism>
<evidence type="ECO:0000313" key="3">
    <source>
        <dbReference type="EMBL" id="GGD32993.1"/>
    </source>
</evidence>
<accession>A0A916Y7Z5</accession>
<feature type="region of interest" description="Disordered" evidence="1">
    <location>
        <begin position="14"/>
        <end position="52"/>
    </location>
</feature>
<dbReference type="Gene3D" id="2.160.20.10">
    <property type="entry name" value="Single-stranded right-handed beta-helix, Pectin lyase-like"/>
    <property type="match status" value="1"/>
</dbReference>
<feature type="compositionally biased region" description="Polar residues" evidence="1">
    <location>
        <begin position="29"/>
        <end position="52"/>
    </location>
</feature>